<gene>
    <name evidence="2" type="ORF">ACIGW0_31255</name>
</gene>
<evidence type="ECO:0000313" key="3">
    <source>
        <dbReference type="Proteomes" id="UP001614391"/>
    </source>
</evidence>
<dbReference type="InterPro" id="IPR057170">
    <property type="entry name" value="DUF7848"/>
</dbReference>
<accession>A0ABW8D1T2</accession>
<dbReference type="RefSeq" id="WP_399621556.1">
    <property type="nucleotide sequence ID" value="NZ_JBITYT010000023.1"/>
</dbReference>
<keyword evidence="3" id="KW-1185">Reference proteome</keyword>
<reference evidence="2 3" key="1">
    <citation type="submission" date="2024-10" db="EMBL/GenBank/DDBJ databases">
        <title>The Natural Products Discovery Center: Release of the First 8490 Sequenced Strains for Exploring Actinobacteria Biosynthetic Diversity.</title>
        <authorList>
            <person name="Kalkreuter E."/>
            <person name="Kautsar S.A."/>
            <person name="Yang D."/>
            <person name="Bader C.D."/>
            <person name="Teijaro C.N."/>
            <person name="Fluegel L."/>
            <person name="Davis C.M."/>
            <person name="Simpson J.R."/>
            <person name="Lauterbach L."/>
            <person name="Steele A.D."/>
            <person name="Gui C."/>
            <person name="Meng S."/>
            <person name="Li G."/>
            <person name="Viehrig K."/>
            <person name="Ye F."/>
            <person name="Su P."/>
            <person name="Kiefer A.F."/>
            <person name="Nichols A."/>
            <person name="Cepeda A.J."/>
            <person name="Yan W."/>
            <person name="Fan B."/>
            <person name="Jiang Y."/>
            <person name="Adhikari A."/>
            <person name="Zheng C.-J."/>
            <person name="Schuster L."/>
            <person name="Cowan T.M."/>
            <person name="Smanski M.J."/>
            <person name="Chevrette M.G."/>
            <person name="De Carvalho L.P.S."/>
            <person name="Shen B."/>
        </authorList>
    </citation>
    <scope>NUCLEOTIDE SEQUENCE [LARGE SCALE GENOMIC DNA]</scope>
    <source>
        <strain evidence="2 3">NPDC053346</strain>
    </source>
</reference>
<sequence length="83" mass="9013">MSVKAVLRFVEHRIGRHPDSEVTVTARCLNPDCAWTVSPTADLAQADVDCMAHKGLTGHAIFARNFEDVAVVVPVEQNSAPSR</sequence>
<dbReference type="Proteomes" id="UP001614391">
    <property type="component" value="Unassembled WGS sequence"/>
</dbReference>
<feature type="domain" description="DUF7848" evidence="1">
    <location>
        <begin position="1"/>
        <end position="75"/>
    </location>
</feature>
<comment type="caution">
    <text evidence="2">The sequence shown here is derived from an EMBL/GenBank/DDBJ whole genome shotgun (WGS) entry which is preliminary data.</text>
</comment>
<proteinExistence type="predicted"/>
<dbReference type="EMBL" id="JBITYT010000023">
    <property type="protein sequence ID" value="MFI9123818.1"/>
    <property type="molecule type" value="Genomic_DNA"/>
</dbReference>
<evidence type="ECO:0000313" key="2">
    <source>
        <dbReference type="EMBL" id="MFI9123818.1"/>
    </source>
</evidence>
<protein>
    <recommendedName>
        <fullName evidence="1">DUF7848 domain-containing protein</fullName>
    </recommendedName>
</protein>
<organism evidence="2 3">
    <name type="scientific">Streptomyces bikiniensis</name>
    <dbReference type="NCBI Taxonomy" id="1896"/>
    <lineage>
        <taxon>Bacteria</taxon>
        <taxon>Bacillati</taxon>
        <taxon>Actinomycetota</taxon>
        <taxon>Actinomycetes</taxon>
        <taxon>Kitasatosporales</taxon>
        <taxon>Streptomycetaceae</taxon>
        <taxon>Streptomyces</taxon>
    </lineage>
</organism>
<evidence type="ECO:0000259" key="1">
    <source>
        <dbReference type="Pfam" id="PF25232"/>
    </source>
</evidence>
<dbReference type="Pfam" id="PF25232">
    <property type="entry name" value="DUF7848"/>
    <property type="match status" value="1"/>
</dbReference>
<name>A0ABW8D1T2_STRBI</name>